<evidence type="ECO:0000256" key="14">
    <source>
        <dbReference type="ARBA" id="ARBA00023160"/>
    </source>
</evidence>
<evidence type="ECO:0000256" key="10">
    <source>
        <dbReference type="ARBA" id="ARBA00022989"/>
    </source>
</evidence>
<comment type="function">
    <text evidence="16">Catalyzes the last of the four reactions of the long-chain fatty acids elongation cycle. This endoplasmic reticulum-bound enzymatic process, allows the addition of 2 carbons to the chain of long- and very long-chain fatty acids/VLCFAs per cycle. This enzyme reduces the trans-2,3-enoyl-CoA fatty acid intermediate to an acyl-CoA that can be further elongated by entering a new cycle of elongation. Thereby, it participates in the production of VLCFAs of different chain lengths that are involved in multiple biological processes as precursors of membrane lipids and lipid mediators.</text>
</comment>
<evidence type="ECO:0000313" key="20">
    <source>
        <dbReference type="EMBL" id="KAG2193744.1"/>
    </source>
</evidence>
<keyword evidence="14" id="KW-0275">Fatty acid biosynthesis</keyword>
<dbReference type="Pfam" id="PF21696">
    <property type="entry name" value="TECR_N"/>
    <property type="match status" value="1"/>
</dbReference>
<dbReference type="PROSITE" id="PS50244">
    <property type="entry name" value="S5A_REDUCTASE"/>
    <property type="match status" value="1"/>
</dbReference>
<keyword evidence="9" id="KW-0521">NADP</keyword>
<dbReference type="Gene3D" id="1.20.120.1630">
    <property type="match status" value="1"/>
</dbReference>
<dbReference type="InterPro" id="IPR049127">
    <property type="entry name" value="TECR-like_N"/>
</dbReference>
<evidence type="ECO:0000256" key="7">
    <source>
        <dbReference type="ARBA" id="ARBA00022824"/>
    </source>
</evidence>
<comment type="subcellular location">
    <subcellularLocation>
        <location evidence="1">Endoplasmic reticulum membrane</location>
        <topology evidence="1">Multi-pass membrane protein</topology>
    </subcellularLocation>
</comment>
<protein>
    <recommendedName>
        <fullName evidence="4">very-long-chain enoyl-CoA reductase</fullName>
        <ecNumber evidence="4">1.3.1.93</ecNumber>
    </recommendedName>
</protein>
<accession>A0A8H7QK47</accession>
<feature type="transmembrane region" description="Helical" evidence="17">
    <location>
        <begin position="162"/>
        <end position="181"/>
    </location>
</feature>
<keyword evidence="5" id="KW-0444">Lipid biosynthesis</keyword>
<comment type="caution">
    <text evidence="20">The sequence shown here is derived from an EMBL/GenBank/DDBJ whole genome shotgun (WGS) entry which is preliminary data.</text>
</comment>
<sequence>MKITIASRNPKSNKFPLELEVAGTAESIKTSQVSEALAKKFPKYYIERQRLTTEDKKVLDADKTLKEQAILENGTIYFKDLGPQIGWRTVFMIEYGGPLLIHPIFYYASQLIYGQAYEHSAMQTWTYYMVMLHFIKRELETIFVHRFSHGTMPFTNVFKNSAHYWFLSGINLAFWVYGPWFSEGKQAAIRNDVWLYGSVAVWAWAELSNLMTHITLRNLRPPGTRVRAIPYGYGFDLVSCPNYFFEFLAWTAVCFLTTSWSAFLFNIVATGQMYIWAVKKHKNYKKEFKDYPRNRTSMIPFIA</sequence>
<evidence type="ECO:0000313" key="21">
    <source>
        <dbReference type="Proteomes" id="UP000603453"/>
    </source>
</evidence>
<evidence type="ECO:0000256" key="4">
    <source>
        <dbReference type="ARBA" id="ARBA00012530"/>
    </source>
</evidence>
<proteinExistence type="inferred from homology"/>
<keyword evidence="13 17" id="KW-0472">Membrane</keyword>
<keyword evidence="7" id="KW-0256">Endoplasmic reticulum</keyword>
<evidence type="ECO:0000256" key="17">
    <source>
        <dbReference type="SAM" id="Phobius"/>
    </source>
</evidence>
<evidence type="ECO:0000256" key="11">
    <source>
        <dbReference type="ARBA" id="ARBA00023002"/>
    </source>
</evidence>
<keyword evidence="8" id="KW-0276">Fatty acid metabolism</keyword>
<evidence type="ECO:0000256" key="6">
    <source>
        <dbReference type="ARBA" id="ARBA00022692"/>
    </source>
</evidence>
<dbReference type="GO" id="GO:0102758">
    <property type="term" value="F:very-long-chain enoyl-CoA reductase activity"/>
    <property type="evidence" value="ECO:0007669"/>
    <property type="project" value="UniProtKB-EC"/>
</dbReference>
<evidence type="ECO:0000256" key="3">
    <source>
        <dbReference type="ARBA" id="ARBA00007742"/>
    </source>
</evidence>
<evidence type="ECO:0000256" key="15">
    <source>
        <dbReference type="ARBA" id="ARBA00051495"/>
    </source>
</evidence>
<organism evidence="20 21">
    <name type="scientific">Mucor saturninus</name>
    <dbReference type="NCBI Taxonomy" id="64648"/>
    <lineage>
        <taxon>Eukaryota</taxon>
        <taxon>Fungi</taxon>
        <taxon>Fungi incertae sedis</taxon>
        <taxon>Mucoromycota</taxon>
        <taxon>Mucoromycotina</taxon>
        <taxon>Mucoromycetes</taxon>
        <taxon>Mucorales</taxon>
        <taxon>Mucorineae</taxon>
        <taxon>Mucoraceae</taxon>
        <taxon>Mucor</taxon>
    </lineage>
</organism>
<name>A0A8H7QK47_9FUNG</name>
<dbReference type="FunFam" id="1.20.120.1630:FF:000010">
    <property type="entry name" value="Steroid alpha reductase family protein"/>
    <property type="match status" value="1"/>
</dbReference>
<feature type="transmembrane region" description="Helical" evidence="17">
    <location>
        <begin position="193"/>
        <end position="216"/>
    </location>
</feature>
<keyword evidence="10 17" id="KW-1133">Transmembrane helix</keyword>
<evidence type="ECO:0000256" key="12">
    <source>
        <dbReference type="ARBA" id="ARBA00023098"/>
    </source>
</evidence>
<evidence type="ECO:0000256" key="5">
    <source>
        <dbReference type="ARBA" id="ARBA00022516"/>
    </source>
</evidence>
<keyword evidence="6 17" id="KW-0812">Transmembrane</keyword>
<comment type="catalytic activity">
    <reaction evidence="15">
        <text>a very-long-chain 2,3-saturated fatty acyl-CoA + NADP(+) = a very-long-chain (2E)-enoyl-CoA + NADPH + H(+)</text>
        <dbReference type="Rhea" id="RHEA:14473"/>
        <dbReference type="ChEBI" id="CHEBI:15378"/>
        <dbReference type="ChEBI" id="CHEBI:57783"/>
        <dbReference type="ChEBI" id="CHEBI:58349"/>
        <dbReference type="ChEBI" id="CHEBI:83724"/>
        <dbReference type="ChEBI" id="CHEBI:83728"/>
        <dbReference type="EC" id="1.3.1.93"/>
    </reaction>
</comment>
<dbReference type="PANTHER" id="PTHR10556:SF28">
    <property type="entry name" value="VERY-LONG-CHAIN ENOYL-COA REDUCTASE"/>
    <property type="match status" value="1"/>
</dbReference>
<dbReference type="OrthoDB" id="540503at2759"/>
<evidence type="ECO:0000256" key="2">
    <source>
        <dbReference type="ARBA" id="ARBA00005194"/>
    </source>
</evidence>
<comment type="pathway">
    <text evidence="2">Lipid metabolism; fatty acid biosynthesis.</text>
</comment>
<feature type="transmembrane region" description="Helical" evidence="17">
    <location>
        <begin position="247"/>
        <end position="276"/>
    </location>
</feature>
<feature type="domain" description="3-oxo-5-alpha-steroid 4-dehydrogenase C-terminal" evidence="18">
    <location>
        <begin position="151"/>
        <end position="302"/>
    </location>
</feature>
<feature type="domain" description="TECR-like N-terminal" evidence="19">
    <location>
        <begin position="31"/>
        <end position="80"/>
    </location>
</feature>
<gene>
    <name evidence="20" type="ORF">INT47_005025</name>
</gene>
<evidence type="ECO:0000259" key="18">
    <source>
        <dbReference type="Pfam" id="PF02544"/>
    </source>
</evidence>
<comment type="similarity">
    <text evidence="3">Belongs to the steroid 5-alpha reductase family.</text>
</comment>
<dbReference type="EC" id="1.3.1.93" evidence="4"/>
<evidence type="ECO:0000256" key="13">
    <source>
        <dbReference type="ARBA" id="ARBA00023136"/>
    </source>
</evidence>
<dbReference type="Pfam" id="PF02544">
    <property type="entry name" value="Steroid_dh"/>
    <property type="match status" value="1"/>
</dbReference>
<dbReference type="InterPro" id="IPR039357">
    <property type="entry name" value="SRD5A/TECR"/>
</dbReference>
<reference evidence="20" key="1">
    <citation type="submission" date="2020-12" db="EMBL/GenBank/DDBJ databases">
        <title>Metabolic potential, ecology and presence of endohyphal bacteria is reflected in genomic diversity of Mucoromycotina.</title>
        <authorList>
            <person name="Muszewska A."/>
            <person name="Okrasinska A."/>
            <person name="Steczkiewicz K."/>
            <person name="Drgas O."/>
            <person name="Orlowska M."/>
            <person name="Perlinska-Lenart U."/>
            <person name="Aleksandrzak-Piekarczyk T."/>
            <person name="Szatraj K."/>
            <person name="Zielenkiewicz U."/>
            <person name="Pilsyk S."/>
            <person name="Malc E."/>
            <person name="Mieczkowski P."/>
            <person name="Kruszewska J.S."/>
            <person name="Biernat P."/>
            <person name="Pawlowska J."/>
        </authorList>
    </citation>
    <scope>NUCLEOTIDE SEQUENCE</scope>
    <source>
        <strain evidence="20">WA0000017839</strain>
    </source>
</reference>
<evidence type="ECO:0000256" key="1">
    <source>
        <dbReference type="ARBA" id="ARBA00004477"/>
    </source>
</evidence>
<dbReference type="Gene3D" id="3.10.20.90">
    <property type="entry name" value="Phosphatidylinositol 3-kinase Catalytic Subunit, Chain A, domain 1"/>
    <property type="match status" value="1"/>
</dbReference>
<keyword evidence="21" id="KW-1185">Reference proteome</keyword>
<dbReference type="AlphaFoldDB" id="A0A8H7QK47"/>
<evidence type="ECO:0000256" key="9">
    <source>
        <dbReference type="ARBA" id="ARBA00022857"/>
    </source>
</evidence>
<keyword evidence="12" id="KW-0443">Lipid metabolism</keyword>
<evidence type="ECO:0000259" key="19">
    <source>
        <dbReference type="Pfam" id="PF21696"/>
    </source>
</evidence>
<dbReference type="Proteomes" id="UP000603453">
    <property type="component" value="Unassembled WGS sequence"/>
</dbReference>
<evidence type="ECO:0000256" key="8">
    <source>
        <dbReference type="ARBA" id="ARBA00022832"/>
    </source>
</evidence>
<evidence type="ECO:0000256" key="16">
    <source>
        <dbReference type="ARBA" id="ARBA00058640"/>
    </source>
</evidence>
<dbReference type="GO" id="GO:0005789">
    <property type="term" value="C:endoplasmic reticulum membrane"/>
    <property type="evidence" value="ECO:0007669"/>
    <property type="project" value="UniProtKB-SubCell"/>
</dbReference>
<dbReference type="EMBL" id="JAEPRD010000218">
    <property type="protein sequence ID" value="KAG2193744.1"/>
    <property type="molecule type" value="Genomic_DNA"/>
</dbReference>
<keyword evidence="11" id="KW-0560">Oxidoreductase</keyword>
<dbReference type="InterPro" id="IPR001104">
    <property type="entry name" value="3-oxo-5_a-steroid_4-DH_C"/>
</dbReference>
<dbReference type="GO" id="GO:0042761">
    <property type="term" value="P:very long-chain fatty acid biosynthetic process"/>
    <property type="evidence" value="ECO:0007669"/>
    <property type="project" value="TreeGrafter"/>
</dbReference>
<dbReference type="PANTHER" id="PTHR10556">
    <property type="entry name" value="3-OXO-5-ALPHA-STEROID 4-DEHYDROGENASE"/>
    <property type="match status" value="1"/>
</dbReference>
<dbReference type="CDD" id="cd01801">
    <property type="entry name" value="Ubl_TECR_like"/>
    <property type="match status" value="1"/>
</dbReference>